<name>A0A101UZF8_9ACTN</name>
<dbReference type="GO" id="GO:0003677">
    <property type="term" value="F:DNA binding"/>
    <property type="evidence" value="ECO:0007669"/>
    <property type="project" value="InterPro"/>
</dbReference>
<evidence type="ECO:0000313" key="3">
    <source>
        <dbReference type="Proteomes" id="UP000053260"/>
    </source>
</evidence>
<sequence length="189" mass="20162">MSLRLTLMAEQKRVPPQITDPTGRTVAANIRRHRERQGLSTYELARKLADAGRPMTASALGRLERAERRVDVGDLVALAVVLDVPPITLLMPSTARGGVELTGTGGIDGGTGLVSGKRAWAWAQGREPLRYPPGLDDQGRARYLAVWLMAVTPEGPDFDMTTSQGRDAFIAALKAGAWGTEDNTGGEGG</sequence>
<dbReference type="AlphaFoldDB" id="A0A101UZF8"/>
<dbReference type="InterPro" id="IPR010982">
    <property type="entry name" value="Lambda_DNA-bd_dom_sf"/>
</dbReference>
<dbReference type="EMBL" id="LMXB01000048">
    <property type="protein sequence ID" value="KUO19661.1"/>
    <property type="molecule type" value="Genomic_DNA"/>
</dbReference>
<dbReference type="SUPFAM" id="SSF47413">
    <property type="entry name" value="lambda repressor-like DNA-binding domains"/>
    <property type="match status" value="1"/>
</dbReference>
<dbReference type="Pfam" id="PF13560">
    <property type="entry name" value="HTH_31"/>
    <property type="match status" value="1"/>
</dbReference>
<dbReference type="STRING" id="909626.AQJ91_17700"/>
<feature type="domain" description="HTH cro/C1-type" evidence="1">
    <location>
        <begin position="30"/>
        <end position="90"/>
    </location>
</feature>
<dbReference type="PROSITE" id="PS50943">
    <property type="entry name" value="HTH_CROC1"/>
    <property type="match status" value="1"/>
</dbReference>
<accession>A0A101UZF8</accession>
<dbReference type="Gene3D" id="1.10.260.40">
    <property type="entry name" value="lambda repressor-like DNA-binding domains"/>
    <property type="match status" value="1"/>
</dbReference>
<evidence type="ECO:0000259" key="1">
    <source>
        <dbReference type="PROSITE" id="PS50943"/>
    </source>
</evidence>
<dbReference type="Proteomes" id="UP000053260">
    <property type="component" value="Unassembled WGS sequence"/>
</dbReference>
<dbReference type="InterPro" id="IPR001387">
    <property type="entry name" value="Cro/C1-type_HTH"/>
</dbReference>
<organism evidence="2 3">
    <name type="scientific">Streptomyces dysideae</name>
    <dbReference type="NCBI Taxonomy" id="909626"/>
    <lineage>
        <taxon>Bacteria</taxon>
        <taxon>Bacillati</taxon>
        <taxon>Actinomycetota</taxon>
        <taxon>Actinomycetes</taxon>
        <taxon>Kitasatosporales</taxon>
        <taxon>Streptomycetaceae</taxon>
        <taxon>Streptomyces</taxon>
    </lineage>
</organism>
<gene>
    <name evidence="2" type="ORF">AQJ91_17700</name>
</gene>
<proteinExistence type="predicted"/>
<reference evidence="2 3" key="1">
    <citation type="submission" date="2015-10" db="EMBL/GenBank/DDBJ databases">
        <title>Draft genome sequence of Streptomyces sp. RV15, isolated from a marine sponge.</title>
        <authorList>
            <person name="Ruckert C."/>
            <person name="Abdelmohsen U.R."/>
            <person name="Winkler A."/>
            <person name="Hentschel U."/>
            <person name="Kalinowski J."/>
            <person name="Kampfer P."/>
            <person name="Glaeser S."/>
        </authorList>
    </citation>
    <scope>NUCLEOTIDE SEQUENCE [LARGE SCALE GENOMIC DNA]</scope>
    <source>
        <strain evidence="2 3">RV15</strain>
    </source>
</reference>
<evidence type="ECO:0000313" key="2">
    <source>
        <dbReference type="EMBL" id="KUO19661.1"/>
    </source>
</evidence>
<comment type="caution">
    <text evidence="2">The sequence shown here is derived from an EMBL/GenBank/DDBJ whole genome shotgun (WGS) entry which is preliminary data.</text>
</comment>
<keyword evidence="3" id="KW-1185">Reference proteome</keyword>
<dbReference type="CDD" id="cd00093">
    <property type="entry name" value="HTH_XRE"/>
    <property type="match status" value="1"/>
</dbReference>
<protein>
    <recommendedName>
        <fullName evidence="1">HTH cro/C1-type domain-containing protein</fullName>
    </recommendedName>
</protein>
<dbReference type="SMART" id="SM00530">
    <property type="entry name" value="HTH_XRE"/>
    <property type="match status" value="1"/>
</dbReference>